<dbReference type="InParanoid" id="A0A0D2A0H0"/>
<dbReference type="InterPro" id="IPR021858">
    <property type="entry name" value="Fun_TF"/>
</dbReference>
<sequence>MGQIVPNLNFEGHLTSQTTQQRMSGPDTWELELLGEDSLWANIPILSNFISVQDSPPYEYVSSHDVPQPLMNPTLSGNGQFVNGMAANGTGGMINQVPKQHSSDQSTFLPADEITLLRHFVDFAVPPILIGVEPRWNSSRDALLRLSKSNLPLRHAICAFSALSLEEAETRTSSARQSSTFYSTLAMTELNKLLDEQANGNARSDSQESILASIFFLSYVELIVSNAPKRSVYLLDRAHALLSNRSSSASPLYNQLQIWLKLLDAKVVSAGGKGIHLHTNPDTQDLDIVRESYDSSVICEQSGVTTPILETEEILFNSLNRPSYNFYVQVLNFSGRIARLDKWHRSRGSVQDELEVMLAADKVIRDLNALWTRRPAIIDLADQREQLRQYLAPSLATKVEHHLRTYTANYYACFIHLQRVAYAHLKPISQIKTSVAKIVHLSRLTVDEGHALPVSMLWPLMMAACEAEDEETQNWIINCIEGMKSKVGNAMRTAKLVREIVKRQKSGQRADARTVMHEAFGAVFAII</sequence>
<name>A0A0D2A0H0_9PEZI</name>
<dbReference type="RefSeq" id="XP_016209689.1">
    <property type="nucleotide sequence ID" value="XM_016362547.1"/>
</dbReference>
<keyword evidence="2" id="KW-0539">Nucleus</keyword>
<dbReference type="PANTHER" id="PTHR37534">
    <property type="entry name" value="TRANSCRIPTIONAL ACTIVATOR PROTEIN UGA3"/>
    <property type="match status" value="1"/>
</dbReference>
<evidence type="ECO:0000313" key="4">
    <source>
        <dbReference type="Proteomes" id="UP000053259"/>
    </source>
</evidence>
<protein>
    <recommendedName>
        <fullName evidence="5">Transcription factor domain-containing protein</fullName>
    </recommendedName>
</protein>
<organism evidence="3 4">
    <name type="scientific">Verruconis gallopava</name>
    <dbReference type="NCBI Taxonomy" id="253628"/>
    <lineage>
        <taxon>Eukaryota</taxon>
        <taxon>Fungi</taxon>
        <taxon>Dikarya</taxon>
        <taxon>Ascomycota</taxon>
        <taxon>Pezizomycotina</taxon>
        <taxon>Dothideomycetes</taxon>
        <taxon>Pleosporomycetidae</taxon>
        <taxon>Venturiales</taxon>
        <taxon>Sympoventuriaceae</taxon>
        <taxon>Verruconis</taxon>
    </lineage>
</organism>
<reference evidence="3 4" key="1">
    <citation type="submission" date="2015-01" db="EMBL/GenBank/DDBJ databases">
        <title>The Genome Sequence of Ochroconis gallopava CBS43764.</title>
        <authorList>
            <consortium name="The Broad Institute Genomics Platform"/>
            <person name="Cuomo C."/>
            <person name="de Hoog S."/>
            <person name="Gorbushina A."/>
            <person name="Stielow B."/>
            <person name="Teixiera M."/>
            <person name="Abouelleil A."/>
            <person name="Chapman S.B."/>
            <person name="Priest M."/>
            <person name="Young S.K."/>
            <person name="Wortman J."/>
            <person name="Nusbaum C."/>
            <person name="Birren B."/>
        </authorList>
    </citation>
    <scope>NUCLEOTIDE SEQUENCE [LARGE SCALE GENOMIC DNA]</scope>
    <source>
        <strain evidence="3 4">CBS 43764</strain>
    </source>
</reference>
<evidence type="ECO:0000256" key="2">
    <source>
        <dbReference type="ARBA" id="ARBA00023242"/>
    </source>
</evidence>
<keyword evidence="4" id="KW-1185">Reference proteome</keyword>
<dbReference type="STRING" id="253628.A0A0D2A0H0"/>
<dbReference type="Pfam" id="PF11951">
    <property type="entry name" value="Fungal_trans_2"/>
    <property type="match status" value="1"/>
</dbReference>
<dbReference type="PANTHER" id="PTHR37534:SF20">
    <property type="entry name" value="PRO1A C6 ZINK-FINGER PROTEIN"/>
    <property type="match status" value="1"/>
</dbReference>
<evidence type="ECO:0000313" key="3">
    <source>
        <dbReference type="EMBL" id="KIV99819.1"/>
    </source>
</evidence>
<proteinExistence type="predicted"/>
<evidence type="ECO:0000256" key="1">
    <source>
        <dbReference type="ARBA" id="ARBA00004123"/>
    </source>
</evidence>
<dbReference type="GeneID" id="27316596"/>
<dbReference type="AlphaFoldDB" id="A0A0D2A0H0"/>
<comment type="subcellular location">
    <subcellularLocation>
        <location evidence="1">Nucleus</location>
    </subcellularLocation>
</comment>
<dbReference type="VEuPathDB" id="FungiDB:PV09_08623"/>
<dbReference type="OrthoDB" id="508119at2759"/>
<dbReference type="Proteomes" id="UP000053259">
    <property type="component" value="Unassembled WGS sequence"/>
</dbReference>
<dbReference type="HOGENOM" id="CLU_021418_0_0_1"/>
<evidence type="ECO:0008006" key="5">
    <source>
        <dbReference type="Google" id="ProtNLM"/>
    </source>
</evidence>
<gene>
    <name evidence="3" type="ORF">PV09_08623</name>
</gene>
<accession>A0A0D2A0H0</accession>
<dbReference type="GO" id="GO:0005634">
    <property type="term" value="C:nucleus"/>
    <property type="evidence" value="ECO:0007669"/>
    <property type="project" value="UniProtKB-SubCell"/>
</dbReference>
<dbReference type="EMBL" id="KN847571">
    <property type="protein sequence ID" value="KIV99819.1"/>
    <property type="molecule type" value="Genomic_DNA"/>
</dbReference>